<feature type="transmembrane region" description="Helical" evidence="2">
    <location>
        <begin position="84"/>
        <end position="106"/>
    </location>
</feature>
<dbReference type="PANTHER" id="PTHR47481">
    <property type="match status" value="1"/>
</dbReference>
<feature type="compositionally biased region" description="Polar residues" evidence="1">
    <location>
        <begin position="139"/>
        <end position="150"/>
    </location>
</feature>
<keyword evidence="2" id="KW-1133">Transmembrane helix</keyword>
<organism evidence="3 4">
    <name type="scientific">Daphnia magna</name>
    <dbReference type="NCBI Taxonomy" id="35525"/>
    <lineage>
        <taxon>Eukaryota</taxon>
        <taxon>Metazoa</taxon>
        <taxon>Ecdysozoa</taxon>
        <taxon>Arthropoda</taxon>
        <taxon>Crustacea</taxon>
        <taxon>Branchiopoda</taxon>
        <taxon>Diplostraca</taxon>
        <taxon>Cladocera</taxon>
        <taxon>Anomopoda</taxon>
        <taxon>Daphniidae</taxon>
        <taxon>Daphnia</taxon>
    </lineage>
</organism>
<feature type="compositionally biased region" description="Basic and acidic residues" evidence="1">
    <location>
        <begin position="493"/>
        <end position="504"/>
    </location>
</feature>
<evidence type="ECO:0000256" key="2">
    <source>
        <dbReference type="SAM" id="Phobius"/>
    </source>
</evidence>
<accession>A0A164P0M8</accession>
<protein>
    <recommendedName>
        <fullName evidence="5">Copia protein (Gag-int-pol protein)</fullName>
    </recommendedName>
</protein>
<comment type="caution">
    <text evidence="3">The sequence shown here is derived from an EMBL/GenBank/DDBJ whole genome shotgun (WGS) entry which is preliminary data.</text>
</comment>
<keyword evidence="2" id="KW-0472">Membrane</keyword>
<sequence length="575" mass="65303">MWNLVEGLHFYKQHRVNPAEVTESLARTYFKCLYNLILLFPTIDLLSLAIFFMTVFRLTEVSMTPSLIIDLVLSFTPVRMACELVAHSFIFIAHANLIASASWVWYKTHHSLDVRNPNNKCWRNKRFVPRLTVRTVSSYTSPLPTASPTRASRPDVTALKSPTRRQHVINSSVINKLWAQSTNSSLRLTDIDKMPSFSTKDVSHISKFNGVNFAFWKLNIRTVFERHRLYGIANGDTPCPLINIENDNARDIRSWSDKDSIVRLTLLSTLETQSAMTLQYCETGAEMWTRLVIQYEQAAIESKSILFNKFGHYEYVVGHTMKQHISALEGIFVQLQALNCLVDPGQLVGKILMTLPEELDGFLLTWNVLTEIDKTIATLTTKLLLHESMLAAQTERRKKRDRNESALLSSHVDCQNCSKLNHKSDDCRYQRGGTRDNIGGLSNHTTADCRKRKVANAGSNHRRPFKRVKLTCTYCGFNNHEAKDCFKRLRAEREQSGGHREERQSNANKANGSHTFDDPTYAFPAAAISLPLSNNSWILDSGTSQHMTDRREFSTLLPSSPLTGLLKASPTVYAR</sequence>
<evidence type="ECO:0000313" key="3">
    <source>
        <dbReference type="EMBL" id="KZS06408.1"/>
    </source>
</evidence>
<feature type="region of interest" description="Disordered" evidence="1">
    <location>
        <begin position="139"/>
        <end position="160"/>
    </location>
</feature>
<keyword evidence="4" id="KW-1185">Reference proteome</keyword>
<dbReference type="OrthoDB" id="97058at2759"/>
<dbReference type="PANTHER" id="PTHR47481:SF7">
    <property type="entry name" value="CCHC-TYPE DOMAIN-CONTAINING PROTEIN"/>
    <property type="match status" value="1"/>
</dbReference>
<keyword evidence="2" id="KW-0812">Transmembrane</keyword>
<reference evidence="3 4" key="1">
    <citation type="submission" date="2016-03" db="EMBL/GenBank/DDBJ databases">
        <title>EvidentialGene: Evidence-directed Construction of Genes on Genomes.</title>
        <authorList>
            <person name="Gilbert D.G."/>
            <person name="Choi J.-H."/>
            <person name="Mockaitis K."/>
            <person name="Colbourne J."/>
            <person name="Pfrender M."/>
        </authorList>
    </citation>
    <scope>NUCLEOTIDE SEQUENCE [LARGE SCALE GENOMIC DNA]</scope>
    <source>
        <strain evidence="3 4">Xinb3</strain>
        <tissue evidence="3">Complete organism</tissue>
    </source>
</reference>
<evidence type="ECO:0008006" key="5">
    <source>
        <dbReference type="Google" id="ProtNLM"/>
    </source>
</evidence>
<feature type="region of interest" description="Disordered" evidence="1">
    <location>
        <begin position="493"/>
        <end position="516"/>
    </location>
</feature>
<dbReference type="Proteomes" id="UP000076858">
    <property type="component" value="Unassembled WGS sequence"/>
</dbReference>
<name>A0A164P0M8_9CRUS</name>
<dbReference type="EMBL" id="LRGB01002746">
    <property type="protein sequence ID" value="KZS06408.1"/>
    <property type="molecule type" value="Genomic_DNA"/>
</dbReference>
<dbReference type="Pfam" id="PF14223">
    <property type="entry name" value="Retrotran_gag_2"/>
    <property type="match status" value="1"/>
</dbReference>
<gene>
    <name evidence="3" type="ORF">APZ42_030151</name>
</gene>
<feature type="compositionally biased region" description="Polar residues" evidence="1">
    <location>
        <begin position="505"/>
        <end position="514"/>
    </location>
</feature>
<evidence type="ECO:0000256" key="1">
    <source>
        <dbReference type="SAM" id="MobiDB-lite"/>
    </source>
</evidence>
<proteinExistence type="predicted"/>
<evidence type="ECO:0000313" key="4">
    <source>
        <dbReference type="Proteomes" id="UP000076858"/>
    </source>
</evidence>
<feature type="transmembrane region" description="Helical" evidence="2">
    <location>
        <begin position="33"/>
        <end position="56"/>
    </location>
</feature>
<dbReference type="AlphaFoldDB" id="A0A164P0M8"/>